<feature type="region of interest" description="Disordered" evidence="6">
    <location>
        <begin position="807"/>
        <end position="828"/>
    </location>
</feature>
<comment type="subcellular location">
    <subcellularLocation>
        <location evidence="1">Nucleus</location>
    </subcellularLocation>
</comment>
<feature type="region of interest" description="Disordered" evidence="6">
    <location>
        <begin position="37"/>
        <end position="69"/>
    </location>
</feature>
<evidence type="ECO:0000256" key="1">
    <source>
        <dbReference type="ARBA" id="ARBA00004123"/>
    </source>
</evidence>
<keyword evidence="3" id="KW-0378">Hydrolase</keyword>
<dbReference type="SMART" id="SM00487">
    <property type="entry name" value="DEXDc"/>
    <property type="match status" value="1"/>
</dbReference>
<dbReference type="Gene3D" id="3.40.50.300">
    <property type="entry name" value="P-loop containing nucleotide triphosphate hydrolases"/>
    <property type="match status" value="1"/>
</dbReference>
<dbReference type="InterPro" id="IPR014001">
    <property type="entry name" value="Helicase_ATP-bd"/>
</dbReference>
<dbReference type="PROSITE" id="PS51194">
    <property type="entry name" value="HELICASE_CTER"/>
    <property type="match status" value="1"/>
</dbReference>
<evidence type="ECO:0000256" key="4">
    <source>
        <dbReference type="ARBA" id="ARBA00022840"/>
    </source>
</evidence>
<dbReference type="EMBL" id="MU801931">
    <property type="protein sequence ID" value="KAJ3986956.1"/>
    <property type="molecule type" value="Genomic_DNA"/>
</dbReference>
<feature type="domain" description="Helicase C-terminal" evidence="8">
    <location>
        <begin position="512"/>
        <end position="671"/>
    </location>
</feature>
<dbReference type="InterPro" id="IPR001650">
    <property type="entry name" value="Helicase_C-like"/>
</dbReference>
<dbReference type="PROSITE" id="PS51192">
    <property type="entry name" value="HELICASE_ATP_BIND_1"/>
    <property type="match status" value="1"/>
</dbReference>
<dbReference type="FunFam" id="3.40.50.10810:FF:000019">
    <property type="entry name" value="DNA excision repair protein ERCC-6-like 2 isoform X1"/>
    <property type="match status" value="1"/>
</dbReference>
<dbReference type="InterPro" id="IPR000330">
    <property type="entry name" value="SNF2_N"/>
</dbReference>
<reference evidence="9" key="1">
    <citation type="submission" date="2022-08" db="EMBL/GenBank/DDBJ databases">
        <authorList>
            <consortium name="DOE Joint Genome Institute"/>
            <person name="Min B."/>
            <person name="Riley R."/>
            <person name="Sierra-Patev S."/>
            <person name="Naranjo-Ortiz M."/>
            <person name="Looney B."/>
            <person name="Konkel Z."/>
            <person name="Slot J.C."/>
            <person name="Sakamoto Y."/>
            <person name="Steenwyk J.L."/>
            <person name="Rokas A."/>
            <person name="Carro J."/>
            <person name="Camarero S."/>
            <person name="Ferreira P."/>
            <person name="Molpeceres G."/>
            <person name="Ruiz-Duenas F.J."/>
            <person name="Serrano A."/>
            <person name="Henrissat B."/>
            <person name="Drula E."/>
            <person name="Hughes K.W."/>
            <person name="Mata J.L."/>
            <person name="Ishikawa N.K."/>
            <person name="Vargas-Isla R."/>
            <person name="Ushijima S."/>
            <person name="Smith C.A."/>
            <person name="Ahrendt S."/>
            <person name="Andreopoulos W."/>
            <person name="He G."/>
            <person name="Labutti K."/>
            <person name="Lipzen A."/>
            <person name="Ng V."/>
            <person name="Sandor L."/>
            <person name="Barry K."/>
            <person name="Martinez A.T."/>
            <person name="Xiao Y."/>
            <person name="Gibbons J.G."/>
            <person name="Terashima K."/>
            <person name="Hibbett D.S."/>
            <person name="Grigoriev I.V."/>
        </authorList>
    </citation>
    <scope>NUCLEOTIDE SEQUENCE</scope>
    <source>
        <strain evidence="9">TFB7829</strain>
    </source>
</reference>
<accession>A0AA38Q4Z2</accession>
<evidence type="ECO:0000256" key="3">
    <source>
        <dbReference type="ARBA" id="ARBA00022801"/>
    </source>
</evidence>
<dbReference type="Pfam" id="PF00176">
    <property type="entry name" value="SNF2-rel_dom"/>
    <property type="match status" value="1"/>
</dbReference>
<evidence type="ECO:0000256" key="6">
    <source>
        <dbReference type="SAM" id="MobiDB-lite"/>
    </source>
</evidence>
<dbReference type="SUPFAM" id="SSF52540">
    <property type="entry name" value="P-loop containing nucleoside triphosphate hydrolases"/>
    <property type="match status" value="2"/>
</dbReference>
<keyword evidence="2" id="KW-0547">Nucleotide-binding</keyword>
<comment type="caution">
    <text evidence="9">The sequence shown here is derived from an EMBL/GenBank/DDBJ whole genome shotgun (WGS) entry which is preliminary data.</text>
</comment>
<protein>
    <submittedName>
        <fullName evidence="9">RAD26-like SNF2 family DNA-dependent ATPase</fullName>
    </submittedName>
</protein>
<evidence type="ECO:0000313" key="10">
    <source>
        <dbReference type="Proteomes" id="UP001163850"/>
    </source>
</evidence>
<dbReference type="SMART" id="SM00490">
    <property type="entry name" value="HELICc"/>
    <property type="match status" value="1"/>
</dbReference>
<evidence type="ECO:0000313" key="9">
    <source>
        <dbReference type="EMBL" id="KAJ3986956.1"/>
    </source>
</evidence>
<proteinExistence type="predicted"/>
<keyword evidence="4" id="KW-0067">ATP-binding</keyword>
<dbReference type="CDD" id="cd18793">
    <property type="entry name" value="SF2_C_SNF"/>
    <property type="match status" value="1"/>
</dbReference>
<dbReference type="GO" id="GO:0005524">
    <property type="term" value="F:ATP binding"/>
    <property type="evidence" value="ECO:0007669"/>
    <property type="project" value="InterPro"/>
</dbReference>
<dbReference type="PANTHER" id="PTHR45629">
    <property type="entry name" value="SNF2/RAD54 FAMILY MEMBER"/>
    <property type="match status" value="1"/>
</dbReference>
<dbReference type="InterPro" id="IPR002464">
    <property type="entry name" value="DNA/RNA_helicase_DEAH_CS"/>
</dbReference>
<dbReference type="AlphaFoldDB" id="A0AA38Q4Z2"/>
<dbReference type="PANTHER" id="PTHR45629:SF7">
    <property type="entry name" value="DNA EXCISION REPAIR PROTEIN ERCC-6-RELATED"/>
    <property type="match status" value="1"/>
</dbReference>
<feature type="region of interest" description="Disordered" evidence="6">
    <location>
        <begin position="1"/>
        <end position="22"/>
    </location>
</feature>
<dbReference type="GO" id="GO:0005634">
    <property type="term" value="C:nucleus"/>
    <property type="evidence" value="ECO:0007669"/>
    <property type="project" value="UniProtKB-SubCell"/>
</dbReference>
<dbReference type="InterPro" id="IPR050496">
    <property type="entry name" value="SNF2_RAD54_helicase_repair"/>
</dbReference>
<feature type="compositionally biased region" description="Acidic residues" evidence="6">
    <location>
        <begin position="1"/>
        <end position="18"/>
    </location>
</feature>
<dbReference type="Pfam" id="PF00271">
    <property type="entry name" value="Helicase_C"/>
    <property type="match status" value="1"/>
</dbReference>
<dbReference type="Proteomes" id="UP001163850">
    <property type="component" value="Unassembled WGS sequence"/>
</dbReference>
<dbReference type="InterPro" id="IPR038718">
    <property type="entry name" value="SNF2-like_sf"/>
</dbReference>
<dbReference type="Gene3D" id="3.40.50.10810">
    <property type="entry name" value="Tandem AAA-ATPase domain"/>
    <property type="match status" value="1"/>
</dbReference>
<feature type="compositionally biased region" description="Basic and acidic residues" evidence="6">
    <location>
        <begin position="47"/>
        <end position="58"/>
    </location>
</feature>
<keyword evidence="5" id="KW-0539">Nucleus</keyword>
<evidence type="ECO:0000256" key="5">
    <source>
        <dbReference type="ARBA" id="ARBA00023242"/>
    </source>
</evidence>
<evidence type="ECO:0000256" key="2">
    <source>
        <dbReference type="ARBA" id="ARBA00022741"/>
    </source>
</evidence>
<dbReference type="GO" id="GO:0016787">
    <property type="term" value="F:hydrolase activity"/>
    <property type="evidence" value="ECO:0007669"/>
    <property type="project" value="UniProtKB-KW"/>
</dbReference>
<dbReference type="InterPro" id="IPR027417">
    <property type="entry name" value="P-loop_NTPase"/>
</dbReference>
<organism evidence="9 10">
    <name type="scientific">Lentinula detonsa</name>
    <dbReference type="NCBI Taxonomy" id="2804962"/>
    <lineage>
        <taxon>Eukaryota</taxon>
        <taxon>Fungi</taxon>
        <taxon>Dikarya</taxon>
        <taxon>Basidiomycota</taxon>
        <taxon>Agaricomycotina</taxon>
        <taxon>Agaricomycetes</taxon>
        <taxon>Agaricomycetidae</taxon>
        <taxon>Agaricales</taxon>
        <taxon>Marasmiineae</taxon>
        <taxon>Omphalotaceae</taxon>
        <taxon>Lentinula</taxon>
    </lineage>
</organism>
<evidence type="ECO:0000259" key="8">
    <source>
        <dbReference type="PROSITE" id="PS51194"/>
    </source>
</evidence>
<sequence length="828" mass="94966">MQVGNDDDEENEDEDQDYGEEKLVHIPKTMVAVLPVARQVQNAEQSSHTEDDSSHTESDSEPPFPPIKISINQPFLLDSRKNIQVPSTINMFLRDYQRDGVKFFYERYKEGRGGLLGDDMGLTVQVIAFLLAIMAKTGFESDEDRRRDHVRNLQNSPEWRKTKNLPPANATWPTCLIVAPSSVVHNWERELQTWGYFEVGVYTAPPKERAHVLKDFTLGRLDIVLTSFDIALKDIDLLDNLRWSCIFVDEVHRVKNLSSQISLALHRFECQCRFGLTGTAIQNSYDELHAILHWTDPSRLGTVKYWKSLISQPLKRGQSSTATDEEKAKALIISDILVRKVLPKFFLRRYETCFLSKASDQRYFSGPKTSSGIKYANLKYLTVPSSNFFELPTKTDIVVFCPLAATQLAAYKRILQKPEVRHLIEMNNPCECGSDQMTKLCCHPYRKEHTLRYMTVLLQLSNHLGLILPNTNQKPEQLIRNRELAKWIFPHNNMPNRIQVEFGKDFCGKWKVLETLLQEIRQDRSNKVLVFTKSVQLLKIVQNYLETQPYKYRAFSGETPQKDRMGLIDEFHSNPEIFVFLISTLAGGTGLNLTGANHVVIFDPAHDLQAMDTDANPDPKQAYRIGQTRPVKVYRLLGAGALEELIYNCQVYKQQQMRIGYEASIQTRYFEGVKNDPQKRGELFGLKNIFRLDEKKIATKSSIEEANQAQLDWAFANNMAGLDDFVMDDYTKCVHLSVGSLFSEFNLFFVATASAEKEQDESRIDKILQTVGITYTHDNAEILKQNEIEVEKAKNLLDTSGPTECEELKAQWPPVRKHHRPKLTPQQQ</sequence>
<evidence type="ECO:0000259" key="7">
    <source>
        <dbReference type="PROSITE" id="PS51192"/>
    </source>
</evidence>
<name>A0AA38Q4Z2_9AGAR</name>
<dbReference type="PROSITE" id="PS00690">
    <property type="entry name" value="DEAH_ATP_HELICASE"/>
    <property type="match status" value="1"/>
</dbReference>
<feature type="domain" description="Helicase ATP-binding" evidence="7">
    <location>
        <begin position="105"/>
        <end position="298"/>
    </location>
</feature>
<dbReference type="InterPro" id="IPR049730">
    <property type="entry name" value="SNF2/RAD54-like_C"/>
</dbReference>
<gene>
    <name evidence="9" type="ORF">F5890DRAFT_1571985</name>
</gene>